<evidence type="ECO:0000313" key="1">
    <source>
        <dbReference type="EMBL" id="WOD43527.1"/>
    </source>
</evidence>
<reference evidence="2" key="1">
    <citation type="submission" date="2024-06" db="EMBL/GenBank/DDBJ databases">
        <title>Hwangdonia haimaensis gen. nov., sp. nov., a member of the family Flavobacteriaceae isolated from the haima cold seep.</title>
        <authorList>
            <person name="Li J."/>
        </authorList>
    </citation>
    <scope>NUCLEOTIDE SEQUENCE [LARGE SCALE GENOMIC DNA]</scope>
    <source>
        <strain evidence="2">SCSIO 19198</strain>
    </source>
</reference>
<proteinExistence type="predicted"/>
<organism evidence="1 2">
    <name type="scientific">Hwangdonia lutea</name>
    <dbReference type="NCBI Taxonomy" id="3075823"/>
    <lineage>
        <taxon>Bacteria</taxon>
        <taxon>Pseudomonadati</taxon>
        <taxon>Bacteroidota</taxon>
        <taxon>Flavobacteriia</taxon>
        <taxon>Flavobacteriales</taxon>
        <taxon>Flavobacteriaceae</taxon>
        <taxon>Hwangdonia</taxon>
    </lineage>
</organism>
<dbReference type="KEGG" id="hws:RNZ46_16180"/>
<name>A0AA97ELN3_9FLAO</name>
<dbReference type="SUPFAM" id="SSF53474">
    <property type="entry name" value="alpha/beta-Hydrolases"/>
    <property type="match status" value="1"/>
</dbReference>
<evidence type="ECO:0000313" key="2">
    <source>
        <dbReference type="Proteomes" id="UP001302486"/>
    </source>
</evidence>
<evidence type="ECO:0008006" key="3">
    <source>
        <dbReference type="Google" id="ProtNLM"/>
    </source>
</evidence>
<dbReference type="AlphaFoldDB" id="A0AA97ELN3"/>
<accession>A0AA97ELN3</accession>
<dbReference type="RefSeq" id="WP_316983211.1">
    <property type="nucleotide sequence ID" value="NZ_CP136521.1"/>
</dbReference>
<keyword evidence="2" id="KW-1185">Reference proteome</keyword>
<gene>
    <name evidence="1" type="ORF">RNZ46_16180</name>
</gene>
<protein>
    <recommendedName>
        <fullName evidence="3">Alpha/beta hydrolase</fullName>
    </recommendedName>
</protein>
<dbReference type="Gene3D" id="3.40.50.1820">
    <property type="entry name" value="alpha/beta hydrolase"/>
    <property type="match status" value="1"/>
</dbReference>
<dbReference type="InterPro" id="IPR029058">
    <property type="entry name" value="AB_hydrolase_fold"/>
</dbReference>
<dbReference type="EMBL" id="CP136521">
    <property type="protein sequence ID" value="WOD43527.1"/>
    <property type="molecule type" value="Genomic_DNA"/>
</dbReference>
<sequence>MIKYIQYLFPSMVSNKIYKHMSYPRVRKLRDSEKAMLNLANAEVVNYDEFALMRYEWGKDYDKTAYLVHGWEGQTGNFASLIPILLKAKYKVVSIDAPSHGNSSIGKTNMFEFSKILISHFKKDTPDLVISHSFGSVNVARILRLCPDIKINLWLMVTTPYNFKSRIDEMAIKFGLNSRVTEKLISKIEEDVNESIENLNMVTYCSELSNVDKAIIVHSKSDNVLPIQGARKVNKSFTQSDIIELDNYGHYSILWSDELKSVLEGQMSN</sequence>
<dbReference type="Proteomes" id="UP001302486">
    <property type="component" value="Chromosome"/>
</dbReference>